<dbReference type="Gene3D" id="2.10.25.10">
    <property type="entry name" value="Laminin"/>
    <property type="match status" value="2"/>
</dbReference>
<feature type="disulfide bond" evidence="5">
    <location>
        <begin position="120"/>
        <end position="147"/>
    </location>
</feature>
<dbReference type="Pfam" id="PF07699">
    <property type="entry name" value="Ephrin_rec_like"/>
    <property type="match status" value="1"/>
</dbReference>
<feature type="domain" description="Sushi" evidence="10">
    <location>
        <begin position="150"/>
        <end position="212"/>
    </location>
</feature>
<dbReference type="InterPro" id="IPR000436">
    <property type="entry name" value="Sushi_SCR_CCP_dom"/>
</dbReference>
<keyword evidence="3 4" id="KW-1015">Disulfide bond</keyword>
<keyword evidence="5" id="KW-0768">Sushi</keyword>
<dbReference type="Pfam" id="PF00008">
    <property type="entry name" value="EGF"/>
    <property type="match status" value="1"/>
</dbReference>
<comment type="caution">
    <text evidence="4">Lacks conserved residue(s) required for the propagation of feature annotation.</text>
</comment>
<dbReference type="SMART" id="SM00032">
    <property type="entry name" value="CCP"/>
    <property type="match status" value="4"/>
</dbReference>
<dbReference type="InterPro" id="IPR036383">
    <property type="entry name" value="TSP1_rpt_sf"/>
</dbReference>
<dbReference type="InterPro" id="IPR003410">
    <property type="entry name" value="HYR_dom"/>
</dbReference>
<dbReference type="PROSITE" id="PS50092">
    <property type="entry name" value="TSP1"/>
    <property type="match status" value="1"/>
</dbReference>
<dbReference type="HOGENOM" id="CLU_334089_0_0_1"/>
<dbReference type="Pfam" id="PF02494">
    <property type="entry name" value="HYR"/>
    <property type="match status" value="1"/>
</dbReference>
<reference evidence="13" key="1">
    <citation type="submission" date="2012-12" db="EMBL/GenBank/DDBJ databases">
        <authorList>
            <person name="Hellsten U."/>
            <person name="Grimwood J."/>
            <person name="Chapman J.A."/>
            <person name="Shapiro H."/>
            <person name="Aerts A."/>
            <person name="Otillar R.P."/>
            <person name="Terry A.Y."/>
            <person name="Boore J.L."/>
            <person name="Simakov O."/>
            <person name="Marletaz F."/>
            <person name="Cho S.-J."/>
            <person name="Edsinger-Gonzales E."/>
            <person name="Havlak P."/>
            <person name="Kuo D.-H."/>
            <person name="Larsson T."/>
            <person name="Lv J."/>
            <person name="Arendt D."/>
            <person name="Savage R."/>
            <person name="Osoegawa K."/>
            <person name="de Jong P."/>
            <person name="Lindberg D.R."/>
            <person name="Seaver E.C."/>
            <person name="Weisblat D.A."/>
            <person name="Putnam N.H."/>
            <person name="Grigoriev I.V."/>
            <person name="Rokhsar D.S."/>
        </authorList>
    </citation>
    <scope>NUCLEOTIDE SEQUENCE</scope>
    <source>
        <strain evidence="13">I ESC-2004</strain>
    </source>
</reference>
<dbReference type="SUPFAM" id="SSF57535">
    <property type="entry name" value="Complement control module/SCR domain"/>
    <property type="match status" value="3"/>
</dbReference>
<feature type="domain" description="HYR" evidence="9">
    <location>
        <begin position="1"/>
        <end position="90"/>
    </location>
</feature>
<dbReference type="EnsemblMetazoa" id="CapteT213669">
    <property type="protein sequence ID" value="CapteP213669"/>
    <property type="gene ID" value="CapteG213669"/>
</dbReference>
<dbReference type="PROSITE" id="PS50026">
    <property type="entry name" value="EGF_3"/>
    <property type="match status" value="2"/>
</dbReference>
<dbReference type="EMBL" id="AMQN01019007">
    <property type="status" value="NOT_ANNOTATED_CDS"/>
    <property type="molecule type" value="Genomic_DNA"/>
</dbReference>
<dbReference type="OMA" id="GYYICHP"/>
<evidence type="ECO:0000256" key="5">
    <source>
        <dbReference type="PROSITE-ProRule" id="PRU00302"/>
    </source>
</evidence>
<dbReference type="InterPro" id="IPR001881">
    <property type="entry name" value="EGF-like_Ca-bd_dom"/>
</dbReference>
<feature type="disulfide bond" evidence="4">
    <location>
        <begin position="642"/>
        <end position="651"/>
    </location>
</feature>
<dbReference type="PROSITE" id="PS01187">
    <property type="entry name" value="EGF_CA"/>
    <property type="match status" value="1"/>
</dbReference>
<dbReference type="InterPro" id="IPR000152">
    <property type="entry name" value="EGF-type_Asp/Asn_hydroxyl_site"/>
</dbReference>
<dbReference type="PROSITE" id="PS00022">
    <property type="entry name" value="EGF_1"/>
    <property type="match status" value="2"/>
</dbReference>
<gene>
    <name evidence="11" type="ORF">CAPTEDRAFT_213669</name>
</gene>
<dbReference type="PROSITE" id="PS00010">
    <property type="entry name" value="ASX_HYDROXYL"/>
    <property type="match status" value="1"/>
</dbReference>
<protein>
    <recommendedName>
        <fullName evidence="14">Sushi, von Willebrand factor type A, EGF and pentraxin domain-containing protein 1</fullName>
    </recommendedName>
</protein>
<dbReference type="SUPFAM" id="SSF57196">
    <property type="entry name" value="EGF/Laminin"/>
    <property type="match status" value="2"/>
</dbReference>
<evidence type="ECO:0000313" key="11">
    <source>
        <dbReference type="EMBL" id="ELU13455.1"/>
    </source>
</evidence>
<evidence type="ECO:0000259" key="8">
    <source>
        <dbReference type="PROSITE" id="PS50026"/>
    </source>
</evidence>
<accession>R7VCP6</accession>
<keyword evidence="7" id="KW-1133">Transmembrane helix</keyword>
<evidence type="ECO:0000256" key="4">
    <source>
        <dbReference type="PROSITE-ProRule" id="PRU00076"/>
    </source>
</evidence>
<dbReference type="PRINTS" id="PR01705">
    <property type="entry name" value="TSP1REPEAT"/>
</dbReference>
<evidence type="ECO:0000313" key="13">
    <source>
        <dbReference type="Proteomes" id="UP000014760"/>
    </source>
</evidence>
<name>R7VCP6_CAPTE</name>
<dbReference type="Pfam" id="PF00084">
    <property type="entry name" value="Sushi"/>
    <property type="match status" value="2"/>
</dbReference>
<dbReference type="EMBL" id="KB295194">
    <property type="protein sequence ID" value="ELU13455.1"/>
    <property type="molecule type" value="Genomic_DNA"/>
</dbReference>
<dbReference type="InterPro" id="IPR011641">
    <property type="entry name" value="Tyr-kin_ephrin_A/B_rcpt-like"/>
</dbReference>
<keyword evidence="4" id="KW-0245">EGF-like domain</keyword>
<sequence>MGAEVKIQCPSDIVRVADSRSTKAWVSWEKIHFNIYSTNPIKGIYQTVPHYGASVNVRRQFDEGRHYVEYKAVDETGNFHSCSFNVIVKVVRCTDLYSPQFGSLSCEAGSLQGSQCSVDCVPGYSIVGESRITCHSSGQWSHDTPFCRTTTCPDPGTPIHGYRNCSTATHAYGSTCRFSCNRGYHLEGARLLVCHANGDATYWSGPVPTCQRIEPPRVDICPTDIQETTGRALTPIERPEVRFLTSKDRLAPYTCTHFGADSGVHNFSIGTHRVTCIAWDPAFGEEASAKCEFSVRIKANPCRSLSKPLHGFLMCSSALGGGSPSHETTCTLICHQGFVPARTDYPHDNAFTCDHTGTWNPSHHVPSCVRPQRPRELKLPSEVFYRSSNCSDPAMLNDIRTKFQTELRTAIRQEEGCERSPGDCIVEDVQTTCRHGVSFSARRDTRMFLSRRRKRLQQQQQRIEPTKDPISHLRFQLPILFDLGTRLPQSGGQWPDEYHKALKRLFGMFDYFEELLHEGRFSLGDRWTSFELEEVRDSLTHADKKAICDMGYQFNHSILLCVPCGAGTHFSISQKRCVQCAPGSFQDSAAQFSCKQCPQGTATPEEGSTNVSQCVDLNECETNPCLHNGQCINTHASFSCVCAVGYSGERCEDQVYDCSQHSCLNGGSCEPLGRHNHTCICRTGYSGFYCQFHTVDGGWSEWSEWSTCSKSCEGGEATRTRICDSPPPTYGGNHCEGAETETKVCNLHRCPECQRLRRPYQGSIKCIEHDDHDVVSCTVQCRSGFAFSGPVEPVYVCGRNTSYLWPHESPDNPRCIIPACTKVTEADEIDYKFSATWPISCDADSEEQLRSQIHKRATQVTSTLSCMQKGSCRLNEPEVDGCESTRRKRSLANDTMTPDGVEVAVRVTYFLRSTEDAVTSPPIDQHHDAVGEIESLGRSLLSQSRTKTLFLKVSGKKVYASRTKAVNDPVCPSGKTPAPEGQFCDDFAQKITIGVLVAVVLLALASWSAVVWWRRRRKRYDVKKRTEEMDLYAEAGPPGDPSESTTLRA</sequence>
<dbReference type="SMART" id="SM01411">
    <property type="entry name" value="Ephrin_rec_like"/>
    <property type="match status" value="1"/>
</dbReference>
<evidence type="ECO:0000256" key="7">
    <source>
        <dbReference type="SAM" id="Phobius"/>
    </source>
</evidence>
<dbReference type="SUPFAM" id="SSF82895">
    <property type="entry name" value="TSP-1 type 1 repeat"/>
    <property type="match status" value="1"/>
</dbReference>
<dbReference type="InterPro" id="IPR051277">
    <property type="entry name" value="SEZ6_CSMD_C4BPB_Regulators"/>
</dbReference>
<dbReference type="FunFam" id="2.20.100.10:FF:000007">
    <property type="entry name" value="Thrombospondin 1"/>
    <property type="match status" value="1"/>
</dbReference>
<dbReference type="STRING" id="283909.R7VCP6"/>
<dbReference type="InterPro" id="IPR035976">
    <property type="entry name" value="Sushi/SCR/CCP_sf"/>
</dbReference>
<dbReference type="InterPro" id="IPR000742">
    <property type="entry name" value="EGF"/>
</dbReference>
<dbReference type="Proteomes" id="UP000014760">
    <property type="component" value="Unassembled WGS sequence"/>
</dbReference>
<evidence type="ECO:0000259" key="9">
    <source>
        <dbReference type="PROSITE" id="PS50825"/>
    </source>
</evidence>
<dbReference type="InterPro" id="IPR000884">
    <property type="entry name" value="TSP1_rpt"/>
</dbReference>
<feature type="disulfide bond" evidence="4">
    <location>
        <begin position="681"/>
        <end position="690"/>
    </location>
</feature>
<dbReference type="PROSITE" id="PS50825">
    <property type="entry name" value="HYR"/>
    <property type="match status" value="2"/>
</dbReference>
<evidence type="ECO:0000256" key="3">
    <source>
        <dbReference type="ARBA" id="ARBA00023157"/>
    </source>
</evidence>
<proteinExistence type="predicted"/>
<dbReference type="OrthoDB" id="6162024at2759"/>
<dbReference type="PANTHER" id="PTHR45656">
    <property type="entry name" value="PROTEIN CBR-CLEC-78"/>
    <property type="match status" value="1"/>
</dbReference>
<reference evidence="11 13" key="2">
    <citation type="journal article" date="2013" name="Nature">
        <title>Insights into bilaterian evolution from three spiralian genomes.</title>
        <authorList>
            <person name="Simakov O."/>
            <person name="Marletaz F."/>
            <person name="Cho S.J."/>
            <person name="Edsinger-Gonzales E."/>
            <person name="Havlak P."/>
            <person name="Hellsten U."/>
            <person name="Kuo D.H."/>
            <person name="Larsson T."/>
            <person name="Lv J."/>
            <person name="Arendt D."/>
            <person name="Savage R."/>
            <person name="Osoegawa K."/>
            <person name="de Jong P."/>
            <person name="Grimwood J."/>
            <person name="Chapman J.A."/>
            <person name="Shapiro H."/>
            <person name="Aerts A."/>
            <person name="Otillar R.P."/>
            <person name="Terry A.Y."/>
            <person name="Boore J.L."/>
            <person name="Grigoriev I.V."/>
            <person name="Lindberg D.R."/>
            <person name="Seaver E.C."/>
            <person name="Weisblat D.A."/>
            <person name="Putnam N.H."/>
            <person name="Rokhsar D.S."/>
        </authorList>
    </citation>
    <scope>NUCLEOTIDE SEQUENCE</scope>
    <source>
        <strain evidence="11 13">I ESC-2004</strain>
    </source>
</reference>
<evidence type="ECO:0000259" key="10">
    <source>
        <dbReference type="PROSITE" id="PS50923"/>
    </source>
</evidence>
<feature type="domain" description="EGF-like" evidence="8">
    <location>
        <begin position="616"/>
        <end position="652"/>
    </location>
</feature>
<dbReference type="Gene3D" id="2.10.70.10">
    <property type="entry name" value="Complement Module, domain 1"/>
    <property type="match status" value="3"/>
</dbReference>
<dbReference type="InterPro" id="IPR018097">
    <property type="entry name" value="EGF_Ca-bd_CS"/>
</dbReference>
<feature type="domain" description="Sushi" evidence="10">
    <location>
        <begin position="91"/>
        <end position="149"/>
    </location>
</feature>
<keyword evidence="2" id="KW-0677">Repeat</keyword>
<keyword evidence="7" id="KW-0812">Transmembrane</keyword>
<keyword evidence="13" id="KW-1185">Reference proteome</keyword>
<dbReference type="CDD" id="cd00033">
    <property type="entry name" value="CCP"/>
    <property type="match status" value="2"/>
</dbReference>
<feature type="domain" description="EGF-like" evidence="8">
    <location>
        <begin position="654"/>
        <end position="691"/>
    </location>
</feature>
<dbReference type="FunFam" id="2.10.25.10:FF:000031">
    <property type="entry name" value="neurogenic locus notch homolog protein 3"/>
    <property type="match status" value="1"/>
</dbReference>
<dbReference type="PROSITE" id="PS01186">
    <property type="entry name" value="EGF_2"/>
    <property type="match status" value="2"/>
</dbReference>
<dbReference type="Gene3D" id="2.10.50.10">
    <property type="entry name" value="Tumor Necrosis Factor Receptor, subunit A, domain 2"/>
    <property type="match status" value="1"/>
</dbReference>
<evidence type="ECO:0000256" key="1">
    <source>
        <dbReference type="ARBA" id="ARBA00022729"/>
    </source>
</evidence>
<reference evidence="12" key="3">
    <citation type="submission" date="2015-06" db="UniProtKB">
        <authorList>
            <consortium name="EnsemblMetazoa"/>
        </authorList>
    </citation>
    <scope>IDENTIFICATION</scope>
</reference>
<dbReference type="SMART" id="SM00179">
    <property type="entry name" value="EGF_CA"/>
    <property type="match status" value="2"/>
</dbReference>
<organism evidence="11">
    <name type="scientific">Capitella teleta</name>
    <name type="common">Polychaete worm</name>
    <dbReference type="NCBI Taxonomy" id="283909"/>
    <lineage>
        <taxon>Eukaryota</taxon>
        <taxon>Metazoa</taxon>
        <taxon>Spiralia</taxon>
        <taxon>Lophotrochozoa</taxon>
        <taxon>Annelida</taxon>
        <taxon>Polychaeta</taxon>
        <taxon>Sedentaria</taxon>
        <taxon>Scolecida</taxon>
        <taxon>Capitellidae</taxon>
        <taxon>Capitella</taxon>
    </lineage>
</organism>
<dbReference type="PANTHER" id="PTHR45656:SF4">
    <property type="entry name" value="PROTEIN CBR-CLEC-78"/>
    <property type="match status" value="1"/>
</dbReference>
<evidence type="ECO:0000256" key="2">
    <source>
        <dbReference type="ARBA" id="ARBA00022737"/>
    </source>
</evidence>
<dbReference type="CDD" id="cd00054">
    <property type="entry name" value="EGF_CA"/>
    <property type="match status" value="1"/>
</dbReference>
<evidence type="ECO:0008006" key="14">
    <source>
        <dbReference type="Google" id="ProtNLM"/>
    </source>
</evidence>
<dbReference type="SMART" id="SM00209">
    <property type="entry name" value="TSP1"/>
    <property type="match status" value="1"/>
</dbReference>
<dbReference type="Pfam" id="PF00090">
    <property type="entry name" value="TSP_1"/>
    <property type="match status" value="1"/>
</dbReference>
<dbReference type="Gene3D" id="2.20.100.10">
    <property type="entry name" value="Thrombospondin type-1 (TSP1) repeat"/>
    <property type="match status" value="1"/>
</dbReference>
<feature type="transmembrane region" description="Helical" evidence="7">
    <location>
        <begin position="991"/>
        <end position="1013"/>
    </location>
</feature>
<dbReference type="AlphaFoldDB" id="R7VCP6"/>
<feature type="domain" description="HYR" evidence="9">
    <location>
        <begin position="211"/>
        <end position="299"/>
    </location>
</feature>
<keyword evidence="7" id="KW-0472">Membrane</keyword>
<dbReference type="SMART" id="SM00181">
    <property type="entry name" value="EGF"/>
    <property type="match status" value="3"/>
</dbReference>
<evidence type="ECO:0000256" key="6">
    <source>
        <dbReference type="SAM" id="MobiDB-lite"/>
    </source>
</evidence>
<dbReference type="GO" id="GO:0005509">
    <property type="term" value="F:calcium ion binding"/>
    <property type="evidence" value="ECO:0007669"/>
    <property type="project" value="InterPro"/>
</dbReference>
<evidence type="ECO:0000313" key="12">
    <source>
        <dbReference type="EnsemblMetazoa" id="CapteP213669"/>
    </source>
</evidence>
<feature type="region of interest" description="Disordered" evidence="6">
    <location>
        <begin position="1030"/>
        <end position="1049"/>
    </location>
</feature>
<dbReference type="PROSITE" id="PS50923">
    <property type="entry name" value="SUSHI"/>
    <property type="match status" value="2"/>
</dbReference>
<keyword evidence="1" id="KW-0732">Signal</keyword>